<evidence type="ECO:0000313" key="8">
    <source>
        <dbReference type="Proteomes" id="UP000001409"/>
    </source>
</evidence>
<evidence type="ECO:0000256" key="2">
    <source>
        <dbReference type="ARBA" id="ARBA00022692"/>
    </source>
</evidence>
<reference evidence="7 8" key="1">
    <citation type="journal article" date="2003" name="Genome Res.">
        <title>Comparative complete genome sequence analysis of the amino acid replacements responsible for the thermostability of Corynebacterium efficiens.</title>
        <authorList>
            <person name="Nishio Y."/>
            <person name="Nakamura Y."/>
            <person name="Kawarabayasi Y."/>
            <person name="Usuda Y."/>
            <person name="Kimura E."/>
            <person name="Sugimoto S."/>
            <person name="Matsui K."/>
            <person name="Yamagishi A."/>
            <person name="Kikuchi H."/>
            <person name="Ikeo K."/>
            <person name="Gojobori T."/>
        </authorList>
    </citation>
    <scope>NUCLEOTIDE SEQUENCE [LARGE SCALE GENOMIC DNA]</scope>
    <source>
        <strain evidence="8">DSM 44549 / YS-314 / AJ 12310 / JCM 11189 / NBRC 100395</strain>
    </source>
</reference>
<feature type="transmembrane region" description="Helical" evidence="6">
    <location>
        <begin position="194"/>
        <end position="212"/>
    </location>
</feature>
<dbReference type="GO" id="GO:0015086">
    <property type="term" value="F:cadmium ion transmembrane transporter activity"/>
    <property type="evidence" value="ECO:0007669"/>
    <property type="project" value="TreeGrafter"/>
</dbReference>
<evidence type="ECO:0000256" key="1">
    <source>
        <dbReference type="ARBA" id="ARBA00004141"/>
    </source>
</evidence>
<dbReference type="OrthoDB" id="141480at2"/>
<dbReference type="eggNOG" id="COG1914">
    <property type="taxonomic scope" value="Bacteria"/>
</dbReference>
<dbReference type="HOGENOM" id="CLU_055818_0_0_11"/>
<feature type="region of interest" description="Disordered" evidence="5">
    <location>
        <begin position="1"/>
        <end position="42"/>
    </location>
</feature>
<feature type="transmembrane region" description="Helical" evidence="6">
    <location>
        <begin position="321"/>
        <end position="348"/>
    </location>
</feature>
<dbReference type="PANTHER" id="PTHR11706">
    <property type="entry name" value="SOLUTE CARRIER PROTEIN FAMILY 11 MEMBER"/>
    <property type="match status" value="1"/>
</dbReference>
<feature type="compositionally biased region" description="Basic and acidic residues" evidence="5">
    <location>
        <begin position="28"/>
        <end position="42"/>
    </location>
</feature>
<evidence type="ECO:0000313" key="7">
    <source>
        <dbReference type="EMBL" id="BAC17877.1"/>
    </source>
</evidence>
<dbReference type="RefSeq" id="WP_006769974.1">
    <property type="nucleotide sequence ID" value="NC_004369.1"/>
</dbReference>
<name>Q8FQQ2_COREF</name>
<accession>Q8FQQ2</accession>
<dbReference type="Proteomes" id="UP000001409">
    <property type="component" value="Chromosome"/>
</dbReference>
<dbReference type="PANTHER" id="PTHR11706:SF2">
    <property type="entry name" value="TRANSPORTER PROTEIN"/>
    <property type="match status" value="1"/>
</dbReference>
<dbReference type="Pfam" id="PF01566">
    <property type="entry name" value="Nramp"/>
    <property type="match status" value="1"/>
</dbReference>
<feature type="transmembrane region" description="Helical" evidence="6">
    <location>
        <begin position="90"/>
        <end position="111"/>
    </location>
</feature>
<feature type="transmembrane region" description="Helical" evidence="6">
    <location>
        <begin position="273"/>
        <end position="301"/>
    </location>
</feature>
<keyword evidence="8" id="KW-1185">Reference proteome</keyword>
<dbReference type="STRING" id="196164.gene:10741475"/>
<proteinExistence type="predicted"/>
<keyword evidence="4 6" id="KW-0472">Membrane</keyword>
<evidence type="ECO:0000256" key="4">
    <source>
        <dbReference type="ARBA" id="ARBA00023136"/>
    </source>
</evidence>
<dbReference type="EMBL" id="BA000035">
    <property type="protein sequence ID" value="BAC17877.1"/>
    <property type="molecule type" value="Genomic_DNA"/>
</dbReference>
<feature type="transmembrane region" description="Helical" evidence="6">
    <location>
        <begin position="232"/>
        <end position="252"/>
    </location>
</feature>
<keyword evidence="2 6" id="KW-0812">Transmembrane</keyword>
<evidence type="ECO:0000256" key="5">
    <source>
        <dbReference type="SAM" id="MobiDB-lite"/>
    </source>
</evidence>
<dbReference type="GO" id="GO:0034755">
    <property type="term" value="P:iron ion transmembrane transport"/>
    <property type="evidence" value="ECO:0007669"/>
    <property type="project" value="TreeGrafter"/>
</dbReference>
<feature type="transmembrane region" description="Helical" evidence="6">
    <location>
        <begin position="132"/>
        <end position="153"/>
    </location>
</feature>
<dbReference type="GO" id="GO:0005384">
    <property type="term" value="F:manganese ion transmembrane transporter activity"/>
    <property type="evidence" value="ECO:0007669"/>
    <property type="project" value="TreeGrafter"/>
</dbReference>
<feature type="compositionally biased region" description="Polar residues" evidence="5">
    <location>
        <begin position="8"/>
        <end position="17"/>
    </location>
</feature>
<dbReference type="AlphaFoldDB" id="Q8FQQ2"/>
<comment type="subcellular location">
    <subcellularLocation>
        <location evidence="1">Membrane</location>
        <topology evidence="1">Multi-pass membrane protein</topology>
    </subcellularLocation>
</comment>
<dbReference type="KEGG" id="cef:CE1067"/>
<feature type="transmembrane region" description="Helical" evidence="6">
    <location>
        <begin position="159"/>
        <end position="182"/>
    </location>
</feature>
<evidence type="ECO:0000256" key="3">
    <source>
        <dbReference type="ARBA" id="ARBA00022989"/>
    </source>
</evidence>
<feature type="transmembrane region" description="Helical" evidence="6">
    <location>
        <begin position="360"/>
        <end position="377"/>
    </location>
</feature>
<evidence type="ECO:0000256" key="6">
    <source>
        <dbReference type="SAM" id="Phobius"/>
    </source>
</evidence>
<organism evidence="7 8">
    <name type="scientific">Corynebacterium efficiens (strain DSM 44549 / YS-314 / AJ 12310 / JCM 11189 / NBRC 100395)</name>
    <dbReference type="NCBI Taxonomy" id="196164"/>
    <lineage>
        <taxon>Bacteria</taxon>
        <taxon>Bacillati</taxon>
        <taxon>Actinomycetota</taxon>
        <taxon>Actinomycetes</taxon>
        <taxon>Mycobacteriales</taxon>
        <taxon>Corynebacteriaceae</taxon>
        <taxon>Corynebacterium</taxon>
    </lineage>
</organism>
<keyword evidence="3 6" id="KW-1133">Transmembrane helix</keyword>
<sequence>MPAKSEKNNALPTTHGTTPDVDGASTETHPDPHAATHPDARRAAAPTLKQAAVGATSRSALMGAIFLMATSAIGPGFLTQTAVFTNQLGAAFAFAILVSILIDIAVQLNVWRVVGVSGLRAQELGNTVLPGLGWVLAVLVCVGGAVFNIGNIAGGGLGLNALLGLDVKIGGVITAAIAIAIFLFKRLGAALDKFLVFLGAIMIILTIYVAFVSQPPVGEALRNTVLPETVDWLVITTLVGGTVGGYITYAGAHRMLDSGKTGPENVRAVATSSVTGILITGVMRVVLFLAVLGVVAGGITLSTEGNPAAEAFQHAAGEAGLRIFGAVLWAASISSVIGASYTSATFLVKNKPETRRLQNWVTIIFILLSCTVFVFLGTAPALLLVFAGAFNGLVLPIGFTLMIYVAIFRQKDLLKGYRYPLWLIIIGLIGLAIAWFLAYVSFGGVFDLLTTTG</sequence>
<dbReference type="GO" id="GO:0005886">
    <property type="term" value="C:plasma membrane"/>
    <property type="evidence" value="ECO:0007669"/>
    <property type="project" value="TreeGrafter"/>
</dbReference>
<accession>C8NN20</accession>
<feature type="transmembrane region" description="Helical" evidence="6">
    <location>
        <begin position="383"/>
        <end position="407"/>
    </location>
</feature>
<dbReference type="InterPro" id="IPR001046">
    <property type="entry name" value="NRAMP_fam"/>
</dbReference>
<protein>
    <submittedName>
        <fullName evidence="7">Uncharacterized protein</fullName>
    </submittedName>
</protein>
<feature type="transmembrane region" description="Helical" evidence="6">
    <location>
        <begin position="59"/>
        <end position="78"/>
    </location>
</feature>
<feature type="transmembrane region" description="Helical" evidence="6">
    <location>
        <begin position="419"/>
        <end position="442"/>
    </location>
</feature>